<proteinExistence type="predicted"/>
<dbReference type="AlphaFoldDB" id="A0A3G3IIX1"/>
<reference evidence="1 2" key="1">
    <citation type="submission" date="2016-10" db="EMBL/GenBank/DDBJ databases">
        <title>Complete genome of the TMA-utilizing, human hosted archaeon Methanomethylophilus alvus Gen. nov, sp. nov., strain Mx-05, derived from a pure culture.</title>
        <authorList>
            <person name="Brugere J.-F."/>
            <person name="Ben Hania W."/>
            <person name="Chaudhary P.P."/>
            <person name="Gaci N."/>
            <person name="Borrel G."/>
            <person name="Cao Van Tuat L."/>
            <person name="Fardeau M.-L."/>
            <person name="Harris H.M.B."/>
            <person name="O'Toole P.W."/>
            <person name="Ollivier B."/>
        </authorList>
    </citation>
    <scope>NUCLEOTIDE SEQUENCE [LARGE SCALE GENOMIC DNA]</scope>
    <source>
        <strain evidence="1 2">Mx-05</strain>
    </source>
</reference>
<accession>A0A3G3IIX1</accession>
<dbReference type="Proteomes" id="UP000273278">
    <property type="component" value="Chromosome"/>
</dbReference>
<dbReference type="EMBL" id="CP017686">
    <property type="protein sequence ID" value="AYQ55701.1"/>
    <property type="molecule type" value="Genomic_DNA"/>
</dbReference>
<name>A0A3G3IIX1_9ARCH</name>
<gene>
    <name evidence="1" type="ORF">BKD89_07865</name>
</gene>
<dbReference type="RefSeq" id="WP_048097895.1">
    <property type="nucleotide sequence ID" value="NZ_CAYARL010000009.1"/>
</dbReference>
<evidence type="ECO:0000313" key="2">
    <source>
        <dbReference type="Proteomes" id="UP000273278"/>
    </source>
</evidence>
<sequence>MCSVGGTRYAVYGDKDVLQDRSAVVSAYSSEGKPVLGGNILLTRVGNRRKASLTDKDMAHLQQFVRNCSSELCPEEHPAIFGLELE</sequence>
<protein>
    <submittedName>
        <fullName evidence="1">Uncharacterized protein</fullName>
    </submittedName>
</protein>
<evidence type="ECO:0000313" key="1">
    <source>
        <dbReference type="EMBL" id="AYQ55701.1"/>
    </source>
</evidence>
<dbReference type="GeneID" id="41322370"/>
<organism evidence="1 2">
    <name type="scientific">Methanomethylophilus alvi</name>
    <dbReference type="NCBI Taxonomy" id="1291540"/>
    <lineage>
        <taxon>Archaea</taxon>
        <taxon>Methanobacteriati</taxon>
        <taxon>Thermoplasmatota</taxon>
        <taxon>Thermoplasmata</taxon>
        <taxon>Methanomassiliicoccales</taxon>
        <taxon>Methanomethylophilaceae</taxon>
        <taxon>Methanomethylophilus</taxon>
    </lineage>
</organism>